<dbReference type="NCBIfam" id="TIGR04353">
    <property type="entry name" value="PqqD_rel_X"/>
    <property type="match status" value="1"/>
</dbReference>
<evidence type="ECO:0000313" key="1">
    <source>
        <dbReference type="EMBL" id="EGK70998.1"/>
    </source>
</evidence>
<gene>
    <name evidence="1" type="ORF">METUNv1_02384</name>
</gene>
<dbReference type="RefSeq" id="WP_008061925.1">
    <property type="nucleotide sequence ID" value="NZ_AFHG01000052.1"/>
</dbReference>
<dbReference type="InterPro" id="IPR027599">
    <property type="entry name" value="PqqD-rel_X"/>
</dbReference>
<dbReference type="OrthoDB" id="8563960at2"/>
<comment type="caution">
    <text evidence="1">The sequence shown here is derived from an EMBL/GenBank/DDBJ whole genome shotgun (WGS) entry which is preliminary data.</text>
</comment>
<sequence length="87" mass="9270">MSLDPGWTLPHAPLISILHWEDGCVLYDALKTSTTLLSPLAGQIIERLRDGAADTATLASLPDAPDAESLAGLLEDLAVHGLIRRLD</sequence>
<evidence type="ECO:0000313" key="2">
    <source>
        <dbReference type="Proteomes" id="UP000005019"/>
    </source>
</evidence>
<dbReference type="AlphaFoldDB" id="F5RDL7"/>
<dbReference type="STRING" id="1000565.METUNv1_02384"/>
<proteinExistence type="predicted"/>
<organism evidence="1 2">
    <name type="scientific">Methyloversatilis universalis (strain ATCC BAA-1314 / DSM 25237 / JCM 13912 / CCUG 52030 / FAM5)</name>
    <dbReference type="NCBI Taxonomy" id="1000565"/>
    <lineage>
        <taxon>Bacteria</taxon>
        <taxon>Pseudomonadati</taxon>
        <taxon>Pseudomonadota</taxon>
        <taxon>Betaproteobacteria</taxon>
        <taxon>Nitrosomonadales</taxon>
        <taxon>Sterolibacteriaceae</taxon>
        <taxon>Methyloversatilis</taxon>
    </lineage>
</organism>
<protein>
    <recommendedName>
        <fullName evidence="3">HPr-rel-A system PqqD family peptide chaperone</fullName>
    </recommendedName>
</protein>
<dbReference type="EMBL" id="AFHG01000052">
    <property type="protein sequence ID" value="EGK70998.1"/>
    <property type="molecule type" value="Genomic_DNA"/>
</dbReference>
<accession>F5RDL7</accession>
<evidence type="ECO:0008006" key="3">
    <source>
        <dbReference type="Google" id="ProtNLM"/>
    </source>
</evidence>
<dbReference type="Proteomes" id="UP000005019">
    <property type="component" value="Unassembled WGS sequence"/>
</dbReference>
<keyword evidence="2" id="KW-1185">Reference proteome</keyword>
<name>F5RDL7_METUF</name>
<reference evidence="1 2" key="1">
    <citation type="journal article" date="2011" name="J. Bacteriol.">
        <title>Genome sequence of Methyloversatilis universalis FAM5T, a methylotrophic representative of the order Rhodocyclales.</title>
        <authorList>
            <person name="Kittichotirat W."/>
            <person name="Good N.M."/>
            <person name="Hall R."/>
            <person name="Bringel F."/>
            <person name="Lajus A."/>
            <person name="Medigue C."/>
            <person name="Smalley N.E."/>
            <person name="Beck D."/>
            <person name="Bumgarner R."/>
            <person name="Vuilleumier S."/>
            <person name="Kalyuzhnaya M.G."/>
        </authorList>
    </citation>
    <scope>NUCLEOTIDE SEQUENCE [LARGE SCALE GENOMIC DNA]</scope>
    <source>
        <strain evidence="2">ATCC BAA-1314 / JCM 13912 / FAM5</strain>
    </source>
</reference>